<organism evidence="3 4">
    <name type="scientific">Tilletia indica</name>
    <dbReference type="NCBI Taxonomy" id="43049"/>
    <lineage>
        <taxon>Eukaryota</taxon>
        <taxon>Fungi</taxon>
        <taxon>Dikarya</taxon>
        <taxon>Basidiomycota</taxon>
        <taxon>Ustilaginomycotina</taxon>
        <taxon>Exobasidiomycetes</taxon>
        <taxon>Tilletiales</taxon>
        <taxon>Tilletiaceae</taxon>
        <taxon>Tilletia</taxon>
    </lineage>
</organism>
<accession>A0A177TYG8</accession>
<keyword evidence="2" id="KW-0472">Membrane</keyword>
<feature type="transmembrane region" description="Helical" evidence="2">
    <location>
        <begin position="37"/>
        <end position="59"/>
    </location>
</feature>
<feature type="compositionally biased region" description="Polar residues" evidence="1">
    <location>
        <begin position="483"/>
        <end position="492"/>
    </location>
</feature>
<keyword evidence="2" id="KW-0812">Transmembrane</keyword>
<evidence type="ECO:0000313" key="4">
    <source>
        <dbReference type="Proteomes" id="UP000077521"/>
    </source>
</evidence>
<feature type="transmembrane region" description="Helical" evidence="2">
    <location>
        <begin position="272"/>
        <end position="292"/>
    </location>
</feature>
<feature type="transmembrane region" description="Helical" evidence="2">
    <location>
        <begin position="144"/>
        <end position="167"/>
    </location>
</feature>
<dbReference type="EMBL" id="LWDF02000051">
    <property type="protein sequence ID" value="KAE8258964.1"/>
    <property type="molecule type" value="Genomic_DNA"/>
</dbReference>
<feature type="transmembrane region" description="Helical" evidence="2">
    <location>
        <begin position="239"/>
        <end position="260"/>
    </location>
</feature>
<feature type="transmembrane region" description="Helical" evidence="2">
    <location>
        <begin position="114"/>
        <end position="132"/>
    </location>
</feature>
<feature type="region of interest" description="Disordered" evidence="1">
    <location>
        <begin position="1"/>
        <end position="20"/>
    </location>
</feature>
<sequence>MPSNPFSFPDTSQLPDPSTIQLPPPGITTTDAIRQPLIFVILYTALAAPLVPLLILLLISPISHRTWAYRLNVIILILGVALAACNDAAEIIGMFSPLKLNIRLLVATGAFNQLVPWIADCVLLLRVAAVYPPRTVSNLVRYTLLAIPITLKIGRLVCISLFAHYFVQKGDELGPLLVLKALIPSPFMYAEAILQTVDNGFCSILFLYKLNQQQNLRKPRKGLVKASSAESTFSRIRRLFIAALSSFLLPCLMNMIILIVSPLKPYDQPVTILNAVNAYVTIYSLLFATVWVPTGDPLATSLTTHGGSHGSASQDAVMRDRCTYCSSRRLSTKVNPSDFEALGNYSGFKPPTYSTAGSRVDAPATNPAGLGHSALELRRIRRKTVNSIRIDDKAERNSSEFGGRDQETLQPIHALREEEEKEGESETTWSLTSTAADDVVPSPSALNSPLRSVDGSSGARVVNFGGARRSPPAEGVRVHVERQSFSNASTPP</sequence>
<evidence type="ECO:0000313" key="3">
    <source>
        <dbReference type="EMBL" id="KAE8258964.1"/>
    </source>
</evidence>
<proteinExistence type="predicted"/>
<reference evidence="3" key="2">
    <citation type="journal article" date="2019" name="IMA Fungus">
        <title>Genome sequencing and comparison of five Tilletia species to identify candidate genes for the detection of regulated species infecting wheat.</title>
        <authorList>
            <person name="Nguyen H.D.T."/>
            <person name="Sultana T."/>
            <person name="Kesanakurti P."/>
            <person name="Hambleton S."/>
        </authorList>
    </citation>
    <scope>NUCLEOTIDE SEQUENCE</scope>
    <source>
        <strain evidence="3">DAOMC 236416</strain>
    </source>
</reference>
<dbReference type="AlphaFoldDB" id="A0A177TYG8"/>
<evidence type="ECO:0000256" key="2">
    <source>
        <dbReference type="SAM" id="Phobius"/>
    </source>
</evidence>
<dbReference type="Proteomes" id="UP000077521">
    <property type="component" value="Unassembled WGS sequence"/>
</dbReference>
<keyword evidence="2" id="KW-1133">Transmembrane helix</keyword>
<name>A0A177TYG8_9BASI</name>
<feature type="compositionally biased region" description="Basic and acidic residues" evidence="1">
    <location>
        <begin position="391"/>
        <end position="407"/>
    </location>
</feature>
<feature type="transmembrane region" description="Helical" evidence="2">
    <location>
        <begin position="71"/>
        <end position="94"/>
    </location>
</feature>
<reference evidence="3" key="1">
    <citation type="submission" date="2016-04" db="EMBL/GenBank/DDBJ databases">
        <authorList>
            <person name="Nguyen H.D."/>
            <person name="Samba Siva P."/>
            <person name="Cullis J."/>
            <person name="Levesque C.A."/>
            <person name="Hambleton S."/>
        </authorList>
    </citation>
    <scope>NUCLEOTIDE SEQUENCE</scope>
    <source>
        <strain evidence="3">DAOMC 236416</strain>
    </source>
</reference>
<feature type="region of interest" description="Disordered" evidence="1">
    <location>
        <begin position="391"/>
        <end position="492"/>
    </location>
</feature>
<evidence type="ECO:0000256" key="1">
    <source>
        <dbReference type="SAM" id="MobiDB-lite"/>
    </source>
</evidence>
<gene>
    <name evidence="3" type="ORF">A4X13_0g1329</name>
</gene>
<feature type="transmembrane region" description="Helical" evidence="2">
    <location>
        <begin position="187"/>
        <end position="208"/>
    </location>
</feature>
<comment type="caution">
    <text evidence="3">The sequence shown here is derived from an EMBL/GenBank/DDBJ whole genome shotgun (WGS) entry which is preliminary data.</text>
</comment>
<keyword evidence="4" id="KW-1185">Reference proteome</keyword>
<protein>
    <submittedName>
        <fullName evidence="3">Uncharacterized protein</fullName>
    </submittedName>
</protein>